<evidence type="ECO:0000259" key="6">
    <source>
        <dbReference type="PROSITE" id="PS50158"/>
    </source>
</evidence>
<dbReference type="Pfam" id="PF14787">
    <property type="entry name" value="zf-CCHC_5"/>
    <property type="match status" value="1"/>
</dbReference>
<dbReference type="Proteomes" id="UP000694915">
    <property type="component" value="Linkage group LG8"/>
</dbReference>
<dbReference type="SUPFAM" id="SSF47943">
    <property type="entry name" value="Retrovirus capsid protein, N-terminal core domain"/>
    <property type="match status" value="1"/>
</dbReference>
<organism evidence="7 8">
    <name type="scientific">Microtus ochrogaster</name>
    <name type="common">Prairie vole</name>
    <dbReference type="NCBI Taxonomy" id="79684"/>
    <lineage>
        <taxon>Eukaryota</taxon>
        <taxon>Metazoa</taxon>
        <taxon>Chordata</taxon>
        <taxon>Craniata</taxon>
        <taxon>Vertebrata</taxon>
        <taxon>Euteleostomi</taxon>
        <taxon>Mammalia</taxon>
        <taxon>Eutheria</taxon>
        <taxon>Euarchontoglires</taxon>
        <taxon>Glires</taxon>
        <taxon>Rodentia</taxon>
        <taxon>Myomorpha</taxon>
        <taxon>Muroidea</taxon>
        <taxon>Cricetidae</taxon>
        <taxon>Arvicolinae</taxon>
        <taxon>Microtus</taxon>
    </lineage>
</organism>
<dbReference type="Pfam" id="PF00607">
    <property type="entry name" value="Gag_p24"/>
    <property type="match status" value="1"/>
</dbReference>
<dbReference type="Gene3D" id="1.10.150.490">
    <property type="entry name" value="Retroviral GAG p10 protein"/>
    <property type="match status" value="1"/>
</dbReference>
<dbReference type="Pfam" id="PF02337">
    <property type="entry name" value="Gag_p10"/>
    <property type="match status" value="1"/>
</dbReference>
<evidence type="ECO:0000256" key="5">
    <source>
        <dbReference type="SAM" id="MobiDB-lite"/>
    </source>
</evidence>
<evidence type="ECO:0000256" key="2">
    <source>
        <dbReference type="ARBA" id="ARBA00022771"/>
    </source>
</evidence>
<sequence>MEQGNSRQLFIHLIKDILKARGAEVEQQQVQEFLEFVEQVCPWFSKHRTLDADTWRRIGAKIQQHSNKHGPGKVSVGAPSLWALIQDSLNLHPEGQKVFPPETVKSETKPSALLKEPLDADTFTELLDDDQFDPVEAEFEEERTGYSNEKFSPPQIQTVNVKGQKPDDEIEEELKGLRDLVVSLSQKLESLQVSSRKGTPLPTVMAGLDPPGEPSVVQRLPRVWQTLTVSHMSPLEASVKEAASRGEDVQGFQMFQVIEQRDAQGNIILVRMPVLFKQLKELKMACSLYGPTAPFTIGLLEDITIMILTPGDWKLIARACLSREYYLWWKAEFMEQCKATAARNRAQQSSITFDMLAGEGIYQTTDQQLNFDLPAYAQVEMAAKMAWNRLPSTGMRTMDLSKIRQGPDELFQDFVSRLREATSRLIGVTEDRFVKVLAYENANAVCQAALRPYRNKGNISDYIRLCSDIGPSYTQGLAMAAALQGKTVKDILFQQRNQGLRKGRAVGSSGSCFGCGRMGHKVKQCPDKRKSVGTKKEPGLCPKCERGKHWANECRSKKDAHGNPLPGRGQRGLPQGPRQCCGVLQKSVPLQGNGTSAVQNWISVLRSAQF</sequence>
<keyword evidence="2 4" id="KW-0863">Zinc-finger</keyword>
<gene>
    <name evidence="8 9" type="primary">LOC106144224</name>
</gene>
<keyword evidence="7" id="KW-1185">Reference proteome</keyword>
<feature type="region of interest" description="Disordered" evidence="5">
    <location>
        <begin position="555"/>
        <end position="574"/>
    </location>
</feature>
<dbReference type="SUPFAM" id="SSF57756">
    <property type="entry name" value="Retrovirus zinc finger-like domains"/>
    <property type="match status" value="2"/>
</dbReference>
<dbReference type="Gene3D" id="4.10.60.10">
    <property type="entry name" value="Zinc finger, CCHC-type"/>
    <property type="match status" value="1"/>
</dbReference>
<accession>A0ABM1ASN9</accession>
<feature type="compositionally biased region" description="Low complexity" evidence="5">
    <location>
        <begin position="564"/>
        <end position="574"/>
    </location>
</feature>
<name>A0ABM1ASN9_MICOH</name>
<dbReference type="SMART" id="SM00343">
    <property type="entry name" value="ZnF_C2HC"/>
    <property type="match status" value="2"/>
</dbReference>
<dbReference type="SUPFAM" id="SSF47836">
    <property type="entry name" value="Retroviral matrix proteins"/>
    <property type="match status" value="1"/>
</dbReference>
<dbReference type="InterPro" id="IPR008916">
    <property type="entry name" value="Retrov_capsid_C"/>
</dbReference>
<dbReference type="InterPro" id="IPR003322">
    <property type="entry name" value="B_retro_matrix"/>
</dbReference>
<dbReference type="InterPro" id="IPR045345">
    <property type="entry name" value="Gag_p24_C"/>
</dbReference>
<feature type="domain" description="CCHC-type" evidence="6">
    <location>
        <begin position="512"/>
        <end position="527"/>
    </location>
</feature>
<dbReference type="RefSeq" id="XP_026642927.1">
    <property type="nucleotide sequence ID" value="XM_026787126.1"/>
</dbReference>
<dbReference type="InterPro" id="IPR038124">
    <property type="entry name" value="B_retro_matrix_sf"/>
</dbReference>
<dbReference type="InterPro" id="IPR036875">
    <property type="entry name" value="Znf_CCHC_sf"/>
</dbReference>
<evidence type="ECO:0000313" key="8">
    <source>
        <dbReference type="RefSeq" id="XP_013207550.1"/>
    </source>
</evidence>
<dbReference type="PROSITE" id="PS50158">
    <property type="entry name" value="ZF_CCHC"/>
    <property type="match status" value="1"/>
</dbReference>
<evidence type="ECO:0000256" key="4">
    <source>
        <dbReference type="PROSITE-ProRule" id="PRU00047"/>
    </source>
</evidence>
<evidence type="ECO:0000313" key="7">
    <source>
        <dbReference type="Proteomes" id="UP000694915"/>
    </source>
</evidence>
<evidence type="ECO:0000256" key="3">
    <source>
        <dbReference type="ARBA" id="ARBA00022833"/>
    </source>
</evidence>
<evidence type="ECO:0000313" key="9">
    <source>
        <dbReference type="RefSeq" id="XP_026642927.1"/>
    </source>
</evidence>
<dbReference type="RefSeq" id="XP_013207550.1">
    <property type="nucleotide sequence ID" value="XM_013352096.2"/>
</dbReference>
<dbReference type="Gene3D" id="1.10.375.10">
    <property type="entry name" value="Human Immunodeficiency Virus Type 1 Capsid Protein"/>
    <property type="match status" value="1"/>
</dbReference>
<dbReference type="InterPro" id="IPR050195">
    <property type="entry name" value="Primate_lentivir_Gag_pol-like"/>
</dbReference>
<keyword evidence="3" id="KW-0862">Zinc</keyword>
<dbReference type="InterPro" id="IPR001878">
    <property type="entry name" value="Znf_CCHC"/>
</dbReference>
<dbReference type="PANTHER" id="PTHR40389:SF3">
    <property type="entry name" value="IGE-BINDING PROTEIN"/>
    <property type="match status" value="1"/>
</dbReference>
<dbReference type="Pfam" id="PF19317">
    <property type="entry name" value="Gag_p24_C"/>
    <property type="match status" value="1"/>
</dbReference>
<dbReference type="Gene3D" id="1.10.1200.30">
    <property type="match status" value="1"/>
</dbReference>
<dbReference type="SUPFAM" id="SSF47353">
    <property type="entry name" value="Retrovirus capsid dimerization domain-like"/>
    <property type="match status" value="1"/>
</dbReference>
<keyword evidence="1" id="KW-0479">Metal-binding</keyword>
<protein>
    <submittedName>
        <fullName evidence="8 9">Endogenous retrovirus group K member 24 Gag polyprotein-like isoform X1</fullName>
    </submittedName>
</protein>
<dbReference type="PANTHER" id="PTHR40389">
    <property type="entry name" value="ENDOGENOUS RETROVIRUS GROUP K MEMBER 24 GAG POLYPROTEIN-RELATED"/>
    <property type="match status" value="1"/>
</dbReference>
<dbReference type="InterPro" id="IPR008919">
    <property type="entry name" value="Retrov_capsid_N"/>
</dbReference>
<dbReference type="InterPro" id="IPR010999">
    <property type="entry name" value="Retrovr_matrix"/>
</dbReference>
<reference evidence="8 9" key="1">
    <citation type="submission" date="2025-05" db="UniProtKB">
        <authorList>
            <consortium name="RefSeq"/>
        </authorList>
    </citation>
    <scope>IDENTIFICATION</scope>
</reference>
<dbReference type="GeneID" id="106144224"/>
<proteinExistence type="predicted"/>
<evidence type="ECO:0000256" key="1">
    <source>
        <dbReference type="ARBA" id="ARBA00022723"/>
    </source>
</evidence>